<feature type="region of interest" description="Disordered" evidence="1">
    <location>
        <begin position="190"/>
        <end position="285"/>
    </location>
</feature>
<dbReference type="PROSITE" id="PS50174">
    <property type="entry name" value="G_PATCH"/>
    <property type="match status" value="1"/>
</dbReference>
<keyword evidence="4" id="KW-1185">Reference proteome</keyword>
<dbReference type="STRING" id="1448308.A0A2T2P6K7"/>
<proteinExistence type="predicted"/>
<feature type="domain" description="G-patch" evidence="2">
    <location>
        <begin position="156"/>
        <end position="223"/>
    </location>
</feature>
<name>A0A2T2P6K7_CORCC</name>
<dbReference type="AlphaFoldDB" id="A0A2T2P6K7"/>
<dbReference type="InterPro" id="IPR000467">
    <property type="entry name" value="G_patch_dom"/>
</dbReference>
<feature type="compositionally biased region" description="Basic and acidic residues" evidence="1">
    <location>
        <begin position="199"/>
        <end position="215"/>
    </location>
</feature>
<evidence type="ECO:0000259" key="2">
    <source>
        <dbReference type="PROSITE" id="PS50174"/>
    </source>
</evidence>
<organism evidence="3 4">
    <name type="scientific">Corynespora cassiicola Philippines</name>
    <dbReference type="NCBI Taxonomy" id="1448308"/>
    <lineage>
        <taxon>Eukaryota</taxon>
        <taxon>Fungi</taxon>
        <taxon>Dikarya</taxon>
        <taxon>Ascomycota</taxon>
        <taxon>Pezizomycotina</taxon>
        <taxon>Dothideomycetes</taxon>
        <taxon>Pleosporomycetidae</taxon>
        <taxon>Pleosporales</taxon>
        <taxon>Corynesporascaceae</taxon>
        <taxon>Corynespora</taxon>
    </lineage>
</organism>
<dbReference type="GO" id="GO:0005634">
    <property type="term" value="C:nucleus"/>
    <property type="evidence" value="ECO:0007669"/>
    <property type="project" value="TreeGrafter"/>
</dbReference>
<dbReference type="GO" id="GO:0006397">
    <property type="term" value="P:mRNA processing"/>
    <property type="evidence" value="ECO:0007669"/>
    <property type="project" value="InterPro"/>
</dbReference>
<feature type="region of interest" description="Disordered" evidence="1">
    <location>
        <begin position="1"/>
        <end position="43"/>
    </location>
</feature>
<evidence type="ECO:0000313" key="4">
    <source>
        <dbReference type="Proteomes" id="UP000240883"/>
    </source>
</evidence>
<dbReference type="Pfam" id="PF26093">
    <property type="entry name" value="HTH_TGH"/>
    <property type="match status" value="1"/>
</dbReference>
<feature type="region of interest" description="Disordered" evidence="1">
    <location>
        <begin position="640"/>
        <end position="692"/>
    </location>
</feature>
<dbReference type="Pfam" id="PF07713">
    <property type="entry name" value="DUF1604"/>
    <property type="match status" value="1"/>
</dbReference>
<accession>A0A2T2P6K7</accession>
<gene>
    <name evidence="3" type="ORF">BS50DRAFT_513887</name>
</gene>
<dbReference type="GO" id="GO:0003723">
    <property type="term" value="F:RNA binding"/>
    <property type="evidence" value="ECO:0007669"/>
    <property type="project" value="TreeGrafter"/>
</dbReference>
<dbReference type="OrthoDB" id="20507at2759"/>
<feature type="region of interest" description="Disordered" evidence="1">
    <location>
        <begin position="79"/>
        <end position="114"/>
    </location>
</feature>
<dbReference type="PANTHER" id="PTHR13384:SF19">
    <property type="entry name" value="G PATCH DOMAIN-CONTAINING PROTEIN 1"/>
    <property type="match status" value="1"/>
</dbReference>
<feature type="compositionally biased region" description="Basic and acidic residues" evidence="1">
    <location>
        <begin position="225"/>
        <end position="237"/>
    </location>
</feature>
<dbReference type="Proteomes" id="UP000240883">
    <property type="component" value="Unassembled WGS sequence"/>
</dbReference>
<feature type="compositionally biased region" description="Basic residues" evidence="1">
    <location>
        <begin position="16"/>
        <end position="26"/>
    </location>
</feature>
<dbReference type="PANTHER" id="PTHR13384">
    <property type="entry name" value="G PATCH DOMAIN-CONTAINING PROTEIN 1"/>
    <property type="match status" value="1"/>
</dbReference>
<dbReference type="EMBL" id="KZ678129">
    <property type="protein sequence ID" value="PSN72958.1"/>
    <property type="molecule type" value="Genomic_DNA"/>
</dbReference>
<evidence type="ECO:0000256" key="1">
    <source>
        <dbReference type="SAM" id="MobiDB-lite"/>
    </source>
</evidence>
<dbReference type="InterPro" id="IPR011666">
    <property type="entry name" value="DUF1604"/>
</dbReference>
<protein>
    <submittedName>
        <fullName evidence="3">G patch domain-containing protein 1</fullName>
    </submittedName>
</protein>
<sequence length="692" mass="75723">MAYKRSRAFSPSASQKRYRGGSKHVAKVSLGTELPGEDERDDGAFVPEWKQIVTDDRGRRRLHGAFTGGFSAGYYNTVGSKEGWTPSTFVSSRKNRNKDRTDASAPTQRPEDFMDEEDLAEAAESRQLEMAQTFAGIGRAGESTTDAFFGLFAGQEETAGVKIAQKLGWRQSQGVGSKIRRLAYEDEGSSDASAAHMFAPKDSRAVSSDHKETLRKGLGYQSEARLGKKEESKDDSRPLLALPFFENDGKEKAPKKAAPKKSSFGVGVLNDTGSDDEDPYELGPKISFNRTIGKEKKAKKPSKFAKTTIRPAIVPRGVKKRLDKPTLRGFVEAEQFQNFSVKLRYPPPQIPPGWVSSKASSKSTEPQRFQSVADAAKNSTLDATSRAKILGETALPGRSVFDFIKPEVRDRLAKMTGRTDLPAGRGMSAPEGFQSAEKAQPNNLWTFVPVLEKDIAAAALRGFMPYSDDPKKRDRYVGFLELRAGKKSDLPERPANMPISDWAQELAEFVQAARVFKPSTGKMASRFVSSTSSFVSGNGASASGENLVRQAVAIPEDPAELSAKAGMYGPMTRSTFPFYPSRLVCKRFGVTPPSDAPPGDDDVDYGAFSKAEEAISKTTMQDIQHDFLTHGSVLQRPSWVASDAPNSMPSMATEPKDKPVAVNPESNDTFVKERQSDTVFSSIFDDDDDNDE</sequence>
<reference evidence="3 4" key="1">
    <citation type="journal article" date="2018" name="Front. Microbiol.">
        <title>Genome-Wide Analysis of Corynespora cassiicola Leaf Fall Disease Putative Effectors.</title>
        <authorList>
            <person name="Lopez D."/>
            <person name="Ribeiro S."/>
            <person name="Label P."/>
            <person name="Fumanal B."/>
            <person name="Venisse J.S."/>
            <person name="Kohler A."/>
            <person name="de Oliveira R.R."/>
            <person name="Labutti K."/>
            <person name="Lipzen A."/>
            <person name="Lail K."/>
            <person name="Bauer D."/>
            <person name="Ohm R.A."/>
            <person name="Barry K.W."/>
            <person name="Spatafora J."/>
            <person name="Grigoriev I.V."/>
            <person name="Martin F.M."/>
            <person name="Pujade-Renaud V."/>
        </authorList>
    </citation>
    <scope>NUCLEOTIDE SEQUENCE [LARGE SCALE GENOMIC DNA]</scope>
    <source>
        <strain evidence="3 4">Philippines</strain>
    </source>
</reference>
<evidence type="ECO:0000313" key="3">
    <source>
        <dbReference type="EMBL" id="PSN72958.1"/>
    </source>
</evidence>